<dbReference type="Pfam" id="PF13407">
    <property type="entry name" value="Peripla_BP_4"/>
    <property type="match status" value="1"/>
</dbReference>
<organism evidence="6 8">
    <name type="scientific">Halanaerobium congolense</name>
    <dbReference type="NCBI Taxonomy" id="54121"/>
    <lineage>
        <taxon>Bacteria</taxon>
        <taxon>Bacillati</taxon>
        <taxon>Bacillota</taxon>
        <taxon>Clostridia</taxon>
        <taxon>Halanaerobiales</taxon>
        <taxon>Halanaerobiaceae</taxon>
        <taxon>Halanaerobium</taxon>
    </lineage>
</organism>
<dbReference type="PANTHER" id="PTHR46847:SF1">
    <property type="entry name" value="D-ALLOSE-BINDING PERIPLASMIC PROTEIN-RELATED"/>
    <property type="match status" value="1"/>
</dbReference>
<dbReference type="SUPFAM" id="SSF53822">
    <property type="entry name" value="Periplasmic binding protein-like I"/>
    <property type="match status" value="1"/>
</dbReference>
<evidence type="ECO:0000256" key="3">
    <source>
        <dbReference type="ARBA" id="ARBA00022729"/>
    </source>
</evidence>
<dbReference type="Gene3D" id="3.40.50.2300">
    <property type="match status" value="2"/>
</dbReference>
<dbReference type="Proteomes" id="UP000295472">
    <property type="component" value="Unassembled WGS sequence"/>
</dbReference>
<dbReference type="PANTHER" id="PTHR46847">
    <property type="entry name" value="D-ALLOSE-BINDING PERIPLASMIC PROTEIN-RELATED"/>
    <property type="match status" value="1"/>
</dbReference>
<dbReference type="EMBL" id="FNEH01000014">
    <property type="protein sequence ID" value="SDI76634.1"/>
    <property type="molecule type" value="Genomic_DNA"/>
</dbReference>
<reference evidence="7 9" key="2">
    <citation type="submission" date="2019-03" db="EMBL/GenBank/DDBJ databases">
        <title>Subsurface microbial communities from deep shales in Ohio and West Virginia, USA.</title>
        <authorList>
            <person name="Wrighton K."/>
        </authorList>
    </citation>
    <scope>NUCLEOTIDE SEQUENCE [LARGE SCALE GENOMIC DNA]</scope>
    <source>
        <strain evidence="7 9">DSMZ 11287</strain>
    </source>
</reference>
<protein>
    <submittedName>
        <fullName evidence="7">Monosaccharide ABC transporter substrate-binding protein (CUT2 family)</fullName>
    </submittedName>
    <submittedName>
        <fullName evidence="6">Monosaccharide ABC transporter substrate-binding protein, CUT2 family</fullName>
    </submittedName>
</protein>
<dbReference type="EMBL" id="SOEF01000029">
    <property type="protein sequence ID" value="TDX40320.1"/>
    <property type="molecule type" value="Genomic_DNA"/>
</dbReference>
<evidence type="ECO:0000259" key="5">
    <source>
        <dbReference type="Pfam" id="PF13407"/>
    </source>
</evidence>
<sequence length="307" mass="33416">MKKKILILLLVSFMILGMNISVAAQDDQLTVGVTTVTLRHQFFIDIDEGIKEAAAEHGVELFTNDPNVNAQEQVSAIEDYMVMGVDGLIVIGTDPAAIVPAVNEAAEQMPVVTIDMKLETDKVDSFVGTLNEDAGEQLGQYTKEYIENELGGDAKIAIVSWLESNIQQQRVAGFEKALEGMGNVEILQPQPGYDREESMNTVENILQSNPDVDIIYSTAENSVLGAKSALESARAEGVKIVGFDLTPEAADGIKDGIILAMIQQQPKEMGRRALNALVEKINGNEIDPLIPVPVLLYDENNVDEFLN</sequence>
<accession>A0A1G8N8U6</accession>
<evidence type="ECO:0000256" key="2">
    <source>
        <dbReference type="ARBA" id="ARBA00007639"/>
    </source>
</evidence>
<evidence type="ECO:0000313" key="9">
    <source>
        <dbReference type="Proteomes" id="UP000295472"/>
    </source>
</evidence>
<dbReference type="InterPro" id="IPR025997">
    <property type="entry name" value="SBP_2_dom"/>
</dbReference>
<dbReference type="GO" id="GO:0030313">
    <property type="term" value="C:cell envelope"/>
    <property type="evidence" value="ECO:0007669"/>
    <property type="project" value="UniProtKB-SubCell"/>
</dbReference>
<reference evidence="6 8" key="1">
    <citation type="submission" date="2016-10" db="EMBL/GenBank/DDBJ databases">
        <authorList>
            <person name="de Groot N.N."/>
        </authorList>
    </citation>
    <scope>NUCLEOTIDE SEQUENCE [LARGE SCALE GENOMIC DNA]</scope>
    <source>
        <strain evidence="6 8">WG7</strain>
    </source>
</reference>
<feature type="signal peptide" evidence="4">
    <location>
        <begin position="1"/>
        <end position="23"/>
    </location>
</feature>
<feature type="chain" id="PRO_5011393298" evidence="4">
    <location>
        <begin position="24"/>
        <end position="307"/>
    </location>
</feature>
<dbReference type="GeneID" id="57013457"/>
<evidence type="ECO:0000256" key="4">
    <source>
        <dbReference type="SAM" id="SignalP"/>
    </source>
</evidence>
<evidence type="ECO:0000256" key="1">
    <source>
        <dbReference type="ARBA" id="ARBA00004196"/>
    </source>
</evidence>
<name>A0A1G8N8U6_9FIRM</name>
<evidence type="ECO:0000313" key="6">
    <source>
        <dbReference type="EMBL" id="SDI76634.1"/>
    </source>
</evidence>
<comment type="subcellular location">
    <subcellularLocation>
        <location evidence="1">Cell envelope</location>
    </subcellularLocation>
</comment>
<dbReference type="RefSeq" id="WP_089716954.1">
    <property type="nucleotide sequence ID" value="NZ_FNEH01000014.1"/>
</dbReference>
<comment type="similarity">
    <text evidence="2">Belongs to the bacterial solute-binding protein 2 family.</text>
</comment>
<keyword evidence="3 4" id="KW-0732">Signal</keyword>
<proteinExistence type="inferred from homology"/>
<evidence type="ECO:0000313" key="8">
    <source>
        <dbReference type="Proteomes" id="UP000198945"/>
    </source>
</evidence>
<dbReference type="GO" id="GO:0030246">
    <property type="term" value="F:carbohydrate binding"/>
    <property type="evidence" value="ECO:0007669"/>
    <property type="project" value="UniProtKB-ARBA"/>
</dbReference>
<dbReference type="AlphaFoldDB" id="A0A1G8N8U6"/>
<dbReference type="InterPro" id="IPR028082">
    <property type="entry name" value="Peripla_BP_I"/>
</dbReference>
<gene>
    <name evidence="7" type="ORF">C7954_12918</name>
    <name evidence="6" type="ORF">SAMN04515654_11424</name>
</gene>
<feature type="domain" description="Periplasmic binding protein" evidence="5">
    <location>
        <begin position="31"/>
        <end position="284"/>
    </location>
</feature>
<evidence type="ECO:0000313" key="7">
    <source>
        <dbReference type="EMBL" id="TDX40320.1"/>
    </source>
</evidence>
<dbReference type="Proteomes" id="UP000198945">
    <property type="component" value="Unassembled WGS sequence"/>
</dbReference>